<dbReference type="InterPro" id="IPR000742">
    <property type="entry name" value="EGF"/>
</dbReference>
<dbReference type="PROSITE" id="PS00022">
    <property type="entry name" value="EGF_1"/>
    <property type="match status" value="1"/>
</dbReference>
<dbReference type="InterPro" id="IPR050373">
    <property type="entry name" value="Fibrinogen_C-term_domain"/>
</dbReference>
<name>A0AAN8GG05_PATCE</name>
<evidence type="ECO:0008006" key="5">
    <source>
        <dbReference type="Google" id="ProtNLM"/>
    </source>
</evidence>
<dbReference type="Gene3D" id="3.90.215.10">
    <property type="entry name" value="Gamma Fibrinogen, chain A, domain 1"/>
    <property type="match status" value="1"/>
</dbReference>
<evidence type="ECO:0000313" key="3">
    <source>
        <dbReference type="EMBL" id="KAK6165554.1"/>
    </source>
</evidence>
<sequence length="368" mass="42201">MIFVCFIHYISSDITARNQQEMAELSKVAFLMLITNVLSQNGKARNVTLSPGCEHVLVPEETILQTFKQSIIFCSLQCVQDNKCLSIQYKYKDKRCTLSNHTVAFGCRNLTIDFDVYHFEEPCLNGGYLNASGRCKCVDGWIGMRCEKLMTNCVEGVPYGHELGLYHAHPVGAAAPVRVFCSIAGRIAVVRRLTVNVVTDFNRTWADYKKGFGRLPNEMWLGLDNLHYLTRQLRYRLITYIWIKNNTWFRGQHLNFMVSGEQSNYVMNYSRAMYNVNNTLGDSMADMNGQPFSTYDRDNDNATDRNCAAEYGGGYWFNACGQCNPTGPIIRPDTGYRLNVTNEIFWTDHLGDLAPFRIYQFLYYDGKW</sequence>
<evidence type="ECO:0000259" key="1">
    <source>
        <dbReference type="PROSITE" id="PS50948"/>
    </source>
</evidence>
<dbReference type="AlphaFoldDB" id="A0AAN8GG05"/>
<gene>
    <name evidence="3" type="ORF">SNE40_022461</name>
</gene>
<organism evidence="3 4">
    <name type="scientific">Patella caerulea</name>
    <name type="common">Rayed Mediterranean limpet</name>
    <dbReference type="NCBI Taxonomy" id="87958"/>
    <lineage>
        <taxon>Eukaryota</taxon>
        <taxon>Metazoa</taxon>
        <taxon>Spiralia</taxon>
        <taxon>Lophotrochozoa</taxon>
        <taxon>Mollusca</taxon>
        <taxon>Gastropoda</taxon>
        <taxon>Patellogastropoda</taxon>
        <taxon>Patelloidea</taxon>
        <taxon>Patellidae</taxon>
        <taxon>Patella</taxon>
    </lineage>
</organism>
<dbReference type="InterPro" id="IPR014716">
    <property type="entry name" value="Fibrinogen_a/b/g_C_1"/>
</dbReference>
<dbReference type="Pfam" id="PF00147">
    <property type="entry name" value="Fibrinogen_C"/>
    <property type="match status" value="1"/>
</dbReference>
<feature type="domain" description="Fibrinogen C-terminal" evidence="2">
    <location>
        <begin position="137"/>
        <end position="328"/>
    </location>
</feature>
<comment type="caution">
    <text evidence="3">The sequence shown here is derived from an EMBL/GenBank/DDBJ whole genome shotgun (WGS) entry which is preliminary data.</text>
</comment>
<proteinExistence type="predicted"/>
<dbReference type="PROSITE" id="PS51406">
    <property type="entry name" value="FIBRINOGEN_C_2"/>
    <property type="match status" value="1"/>
</dbReference>
<dbReference type="PANTHER" id="PTHR19143">
    <property type="entry name" value="FIBRINOGEN/TENASCIN/ANGIOPOEITIN"/>
    <property type="match status" value="1"/>
</dbReference>
<evidence type="ECO:0000259" key="2">
    <source>
        <dbReference type="PROSITE" id="PS51406"/>
    </source>
</evidence>
<dbReference type="PROSITE" id="PS50948">
    <property type="entry name" value="PAN"/>
    <property type="match status" value="1"/>
</dbReference>
<dbReference type="InterPro" id="IPR002181">
    <property type="entry name" value="Fibrinogen_a/b/g_C_dom"/>
</dbReference>
<dbReference type="InterPro" id="IPR036056">
    <property type="entry name" value="Fibrinogen-like_C"/>
</dbReference>
<feature type="domain" description="Apple" evidence="1">
    <location>
        <begin position="53"/>
        <end position="123"/>
    </location>
</feature>
<evidence type="ECO:0000313" key="4">
    <source>
        <dbReference type="Proteomes" id="UP001347796"/>
    </source>
</evidence>
<dbReference type="EMBL" id="JAZGQO010000021">
    <property type="protein sequence ID" value="KAK6165554.1"/>
    <property type="molecule type" value="Genomic_DNA"/>
</dbReference>
<dbReference type="PROSITE" id="PS01186">
    <property type="entry name" value="EGF_2"/>
    <property type="match status" value="1"/>
</dbReference>
<dbReference type="InterPro" id="IPR003609">
    <property type="entry name" value="Pan_app"/>
</dbReference>
<dbReference type="SMART" id="SM00186">
    <property type="entry name" value="FBG"/>
    <property type="match status" value="1"/>
</dbReference>
<dbReference type="Gene3D" id="2.10.25.10">
    <property type="entry name" value="Laminin"/>
    <property type="match status" value="1"/>
</dbReference>
<reference evidence="3 4" key="1">
    <citation type="submission" date="2024-01" db="EMBL/GenBank/DDBJ databases">
        <title>The genome of the rayed Mediterranean limpet Patella caerulea (Linnaeus, 1758).</title>
        <authorList>
            <person name="Anh-Thu Weber A."/>
            <person name="Halstead-Nussloch G."/>
        </authorList>
    </citation>
    <scope>NUCLEOTIDE SEQUENCE [LARGE SCALE GENOMIC DNA]</scope>
    <source>
        <strain evidence="3">AATW-2023a</strain>
        <tissue evidence="3">Whole specimen</tissue>
    </source>
</reference>
<protein>
    <recommendedName>
        <fullName evidence="5">Fibrinogen C-terminal domain-containing protein</fullName>
    </recommendedName>
</protein>
<accession>A0AAN8GG05</accession>
<dbReference type="GO" id="GO:0005615">
    <property type="term" value="C:extracellular space"/>
    <property type="evidence" value="ECO:0007669"/>
    <property type="project" value="TreeGrafter"/>
</dbReference>
<dbReference type="Proteomes" id="UP001347796">
    <property type="component" value="Unassembled WGS sequence"/>
</dbReference>
<keyword evidence="4" id="KW-1185">Reference proteome</keyword>
<dbReference type="SUPFAM" id="SSF56496">
    <property type="entry name" value="Fibrinogen C-terminal domain-like"/>
    <property type="match status" value="1"/>
</dbReference>